<dbReference type="OrthoDB" id="9804822at2"/>
<comment type="similarity">
    <text evidence="2">Belongs to the Rht family.</text>
</comment>
<comment type="subcellular location">
    <subcellularLocation>
        <location evidence="1">Cell membrane</location>
        <topology evidence="1">Multi-pass membrane protein</topology>
    </subcellularLocation>
</comment>
<keyword evidence="9" id="KW-1185">Reference proteome</keyword>
<evidence type="ECO:0000256" key="2">
    <source>
        <dbReference type="ARBA" id="ARBA00007928"/>
    </source>
</evidence>
<reference evidence="8 9" key="1">
    <citation type="submission" date="2018-05" db="EMBL/GenBank/DDBJ databases">
        <title>Leucothrix arctica sp. nov., isolated from Arctic seawater.</title>
        <authorList>
            <person name="Choi A."/>
            <person name="Baek K."/>
        </authorList>
    </citation>
    <scope>NUCLEOTIDE SEQUENCE [LARGE SCALE GENOMIC DNA]</scope>
    <source>
        <strain evidence="8 9">IMCC9719</strain>
    </source>
</reference>
<feature type="transmembrane region" description="Helical" evidence="7">
    <location>
        <begin position="161"/>
        <end position="184"/>
    </location>
</feature>
<dbReference type="Proteomes" id="UP000245506">
    <property type="component" value="Unassembled WGS sequence"/>
</dbReference>
<dbReference type="NCBIfam" id="NF008201">
    <property type="entry name" value="PRK10958.1"/>
    <property type="match status" value="1"/>
</dbReference>
<evidence type="ECO:0000313" key="9">
    <source>
        <dbReference type="Proteomes" id="UP000245506"/>
    </source>
</evidence>
<gene>
    <name evidence="8" type="ORF">DKT75_19125</name>
</gene>
<dbReference type="PANTHER" id="PTHR30086:SF15">
    <property type="entry name" value="LEUCINE EFFLUX PROTEIN"/>
    <property type="match status" value="1"/>
</dbReference>
<dbReference type="PIRSF" id="PIRSF006324">
    <property type="entry name" value="LeuE"/>
    <property type="match status" value="1"/>
</dbReference>
<feature type="transmembrane region" description="Helical" evidence="7">
    <location>
        <begin position="73"/>
        <end position="94"/>
    </location>
</feature>
<dbReference type="RefSeq" id="WP_109825818.1">
    <property type="nucleotide sequence ID" value="NZ_QGKL01000042.1"/>
</dbReference>
<evidence type="ECO:0000313" key="8">
    <source>
        <dbReference type="EMBL" id="PWQ93723.1"/>
    </source>
</evidence>
<dbReference type="AlphaFoldDB" id="A0A317C8L4"/>
<feature type="transmembrane region" description="Helical" evidence="7">
    <location>
        <begin position="6"/>
        <end position="31"/>
    </location>
</feature>
<name>A0A317C8L4_9GAMM</name>
<proteinExistence type="inferred from homology"/>
<keyword evidence="5 7" id="KW-1133">Transmembrane helix</keyword>
<feature type="transmembrane region" description="Helical" evidence="7">
    <location>
        <begin position="43"/>
        <end position="67"/>
    </location>
</feature>
<accession>A0A317C8L4</accession>
<dbReference type="Pfam" id="PF01810">
    <property type="entry name" value="LysE"/>
    <property type="match status" value="1"/>
</dbReference>
<evidence type="ECO:0000256" key="3">
    <source>
        <dbReference type="ARBA" id="ARBA00022475"/>
    </source>
</evidence>
<organism evidence="8 9">
    <name type="scientific">Leucothrix arctica</name>
    <dbReference type="NCBI Taxonomy" id="1481894"/>
    <lineage>
        <taxon>Bacteria</taxon>
        <taxon>Pseudomonadati</taxon>
        <taxon>Pseudomonadota</taxon>
        <taxon>Gammaproteobacteria</taxon>
        <taxon>Thiotrichales</taxon>
        <taxon>Thiotrichaceae</taxon>
        <taxon>Leucothrix</taxon>
    </lineage>
</organism>
<dbReference type="GO" id="GO:0015820">
    <property type="term" value="P:L-leucine transport"/>
    <property type="evidence" value="ECO:0007669"/>
    <property type="project" value="TreeGrafter"/>
</dbReference>
<dbReference type="InterPro" id="IPR001123">
    <property type="entry name" value="LeuE-type"/>
</dbReference>
<comment type="caution">
    <text evidence="8">The sequence shown here is derived from an EMBL/GenBank/DDBJ whole genome shotgun (WGS) entry which is preliminary data.</text>
</comment>
<dbReference type="EMBL" id="QGKL01000042">
    <property type="protein sequence ID" value="PWQ93723.1"/>
    <property type="molecule type" value="Genomic_DNA"/>
</dbReference>
<dbReference type="GO" id="GO:0015190">
    <property type="term" value="F:L-leucine transmembrane transporter activity"/>
    <property type="evidence" value="ECO:0007669"/>
    <property type="project" value="TreeGrafter"/>
</dbReference>
<sequence length="222" mass="24162">MEDYGVINYMTYVIGTILIVLLPGPNSLYVLAISAQKGVRLGWYAACGVFVGDSILMLATAAGAVTLLNTYPLLFQVVQYAGAAYLSYIGYRLFSSAIKSWKLRHALPETLENEVQKEISKRAPFSKALIVSLLNPKAILFFISFFVQFVDPSYAQPTVPFLVLAVTLQFFSAIYLATVIYSGNYLAASFRKRRRLSAATSAATGAAFMGFAVKLATATMAS</sequence>
<dbReference type="PANTHER" id="PTHR30086">
    <property type="entry name" value="ARGININE EXPORTER PROTEIN ARGO"/>
    <property type="match status" value="1"/>
</dbReference>
<feature type="transmembrane region" description="Helical" evidence="7">
    <location>
        <begin position="196"/>
        <end position="216"/>
    </location>
</feature>
<evidence type="ECO:0000256" key="5">
    <source>
        <dbReference type="ARBA" id="ARBA00022989"/>
    </source>
</evidence>
<evidence type="ECO:0000256" key="4">
    <source>
        <dbReference type="ARBA" id="ARBA00022692"/>
    </source>
</evidence>
<keyword evidence="3" id="KW-1003">Cell membrane</keyword>
<evidence type="ECO:0000256" key="1">
    <source>
        <dbReference type="ARBA" id="ARBA00004651"/>
    </source>
</evidence>
<evidence type="ECO:0000256" key="6">
    <source>
        <dbReference type="ARBA" id="ARBA00023136"/>
    </source>
</evidence>
<keyword evidence="4 7" id="KW-0812">Transmembrane</keyword>
<evidence type="ECO:0000256" key="7">
    <source>
        <dbReference type="SAM" id="Phobius"/>
    </source>
</evidence>
<dbReference type="GO" id="GO:0005886">
    <property type="term" value="C:plasma membrane"/>
    <property type="evidence" value="ECO:0007669"/>
    <property type="project" value="UniProtKB-SubCell"/>
</dbReference>
<feature type="transmembrane region" description="Helical" evidence="7">
    <location>
        <begin position="128"/>
        <end position="149"/>
    </location>
</feature>
<keyword evidence="6 7" id="KW-0472">Membrane</keyword>
<protein>
    <submittedName>
        <fullName evidence="8">Leucine efflux protein LeuE</fullName>
    </submittedName>
</protein>